<comment type="caution">
    <text evidence="1">The sequence shown here is derived from an EMBL/GenBank/DDBJ whole genome shotgun (WGS) entry which is preliminary data.</text>
</comment>
<feature type="non-terminal residue" evidence="1">
    <location>
        <position position="1"/>
    </location>
</feature>
<name>A0ACA9JXD6_9GLOM</name>
<protein>
    <submittedName>
        <fullName evidence="1">9219_t:CDS:1</fullName>
    </submittedName>
</protein>
<dbReference type="EMBL" id="CAJVPU010000051">
    <property type="protein sequence ID" value="CAG8439078.1"/>
    <property type="molecule type" value="Genomic_DNA"/>
</dbReference>
<dbReference type="Proteomes" id="UP000789702">
    <property type="component" value="Unassembled WGS sequence"/>
</dbReference>
<gene>
    <name evidence="1" type="ORF">DHETER_LOCUS126</name>
</gene>
<organism evidence="1 2">
    <name type="scientific">Dentiscutata heterogama</name>
    <dbReference type="NCBI Taxonomy" id="1316150"/>
    <lineage>
        <taxon>Eukaryota</taxon>
        <taxon>Fungi</taxon>
        <taxon>Fungi incertae sedis</taxon>
        <taxon>Mucoromycota</taxon>
        <taxon>Glomeromycotina</taxon>
        <taxon>Glomeromycetes</taxon>
        <taxon>Diversisporales</taxon>
        <taxon>Gigasporaceae</taxon>
        <taxon>Dentiscutata</taxon>
    </lineage>
</organism>
<evidence type="ECO:0000313" key="2">
    <source>
        <dbReference type="Proteomes" id="UP000789702"/>
    </source>
</evidence>
<reference evidence="1" key="1">
    <citation type="submission" date="2021-06" db="EMBL/GenBank/DDBJ databases">
        <authorList>
            <person name="Kallberg Y."/>
            <person name="Tangrot J."/>
            <person name="Rosling A."/>
        </authorList>
    </citation>
    <scope>NUCLEOTIDE SEQUENCE</scope>
    <source>
        <strain evidence="1">IL203A</strain>
    </source>
</reference>
<sequence length="74" mass="8351">KSNTGLDLSVENKKKPSSQELKNNMTKELVQNLEKMSIVIPVLISTEIVENIQRLSKGDKQKEILVRANTNETN</sequence>
<keyword evidence="2" id="KW-1185">Reference proteome</keyword>
<proteinExistence type="predicted"/>
<evidence type="ECO:0000313" key="1">
    <source>
        <dbReference type="EMBL" id="CAG8439078.1"/>
    </source>
</evidence>
<accession>A0ACA9JXD6</accession>